<dbReference type="Pfam" id="PF20431">
    <property type="entry name" value="E_motif"/>
    <property type="match status" value="1"/>
</dbReference>
<evidence type="ECO:0000256" key="2">
    <source>
        <dbReference type="ARBA" id="ARBA00022737"/>
    </source>
</evidence>
<dbReference type="Gene3D" id="1.25.40.10">
    <property type="entry name" value="Tetratricopeptide repeat domain"/>
    <property type="match status" value="4"/>
</dbReference>
<reference evidence="6" key="1">
    <citation type="submission" date="2023-05" db="EMBL/GenBank/DDBJ databases">
        <title>Nepenthes gracilis genome sequencing.</title>
        <authorList>
            <person name="Fukushima K."/>
        </authorList>
    </citation>
    <scope>NUCLEOTIDE SEQUENCE</scope>
    <source>
        <strain evidence="6">SING2019-196</strain>
    </source>
</reference>
<dbReference type="NCBIfam" id="TIGR00756">
    <property type="entry name" value="PPR"/>
    <property type="match status" value="3"/>
</dbReference>
<comment type="caution">
    <text evidence="6">The sequence shown here is derived from an EMBL/GenBank/DDBJ whole genome shotgun (WGS) entry which is preliminary data.</text>
</comment>
<evidence type="ECO:0000256" key="1">
    <source>
        <dbReference type="ARBA" id="ARBA00006643"/>
    </source>
</evidence>
<dbReference type="EMBL" id="BSYO01000005">
    <property type="protein sequence ID" value="GMH05401.1"/>
    <property type="molecule type" value="Genomic_DNA"/>
</dbReference>
<dbReference type="Pfam" id="PF13041">
    <property type="entry name" value="PPR_2"/>
    <property type="match status" value="2"/>
</dbReference>
<dbReference type="Pfam" id="PF12854">
    <property type="entry name" value="PPR_1"/>
    <property type="match status" value="1"/>
</dbReference>
<evidence type="ECO:0000313" key="7">
    <source>
        <dbReference type="Proteomes" id="UP001279734"/>
    </source>
</evidence>
<protein>
    <recommendedName>
        <fullName evidence="5">DYW domain-containing protein</fullName>
    </recommendedName>
</protein>
<dbReference type="AlphaFoldDB" id="A0AAD3XIB3"/>
<accession>A0AAD3XIB3</accession>
<keyword evidence="7" id="KW-1185">Reference proteome</keyword>
<name>A0AAD3XIB3_NEPGR</name>
<proteinExistence type="inferred from homology"/>
<dbReference type="PANTHER" id="PTHR47926">
    <property type="entry name" value="PENTATRICOPEPTIDE REPEAT-CONTAINING PROTEIN"/>
    <property type="match status" value="1"/>
</dbReference>
<dbReference type="FunFam" id="1.25.40.10:FF:000488">
    <property type="entry name" value="Pentatricopeptide repeat-containing protein, mitochondrial"/>
    <property type="match status" value="1"/>
</dbReference>
<comment type="similarity">
    <text evidence="1">Belongs to the PPR family. PCMP-H subfamily.</text>
</comment>
<dbReference type="PANTHER" id="PTHR47926:SF542">
    <property type="entry name" value="PENTATRICOPEPTIDE REPEAT-CONTAINING PROTEIN"/>
    <property type="match status" value="1"/>
</dbReference>
<dbReference type="PROSITE" id="PS51375">
    <property type="entry name" value="PPR"/>
    <property type="match status" value="2"/>
</dbReference>
<dbReference type="Pfam" id="PF01535">
    <property type="entry name" value="PPR"/>
    <property type="match status" value="4"/>
</dbReference>
<feature type="domain" description="DYW" evidence="5">
    <location>
        <begin position="534"/>
        <end position="625"/>
    </location>
</feature>
<sequence>MICRKLYSSRSSYAANIIYLSTLSIVEPDKSSTFEDDFWVGLYAAIAPSSSDHLQSLLHECARSRLLVEGSGCHGQIIRVGLQADILTSNMLINMYCKCGALESARQVLDQMPERSLVSWNTLIGAYTQNGLAARALTLFMEMQKELTPVSEFTVSSVLCACAAKCAIFECKQLHALSVKAAMDSNVYVGTALLDVYAKCNFINDASRVFNSVEEKSVVTWSSMVAGYVRNELYEEALMLNHRAQVIGLEQNQFTISSVISACAGLAALIEGKQTHAVLCKVGFGTDIFVSSSLIDMYAKCGSIGEAYAVFSSQEEKNVVLWNAMLSGFSRHGQFTETMILFEKMQQTGLSPNEVTYISVLSVCGHMGLVKEGRKYFDIMVRDHNLSRNVLHYSCLVDTFGRAGLIQEAYNLIRSMPFNATASIWGSFLAACRKYGNLELAELAAKHLFEIEPTNAGNHVLLSDIYAAKKKWEEVARSRKNLKESEARKEKGKSWIEIKNKVHTFMVGERNHHQIAEIYMKLGELIKEMEKLEYRAETEHEFHDVGESQKMELLRHHSERLALTYGIMHLPSGVPVRIMKNLRICGDCHSFMKLASKITERIIIVRDVNRFHHFSNGSCSCGDFW</sequence>
<feature type="repeat" description="PPR" evidence="4">
    <location>
        <begin position="85"/>
        <end position="119"/>
    </location>
</feature>
<keyword evidence="3" id="KW-0809">Transit peptide</keyword>
<dbReference type="Proteomes" id="UP001279734">
    <property type="component" value="Unassembled WGS sequence"/>
</dbReference>
<dbReference type="InterPro" id="IPR011990">
    <property type="entry name" value="TPR-like_helical_dom_sf"/>
</dbReference>
<dbReference type="Pfam" id="PF14432">
    <property type="entry name" value="DYW_deaminase"/>
    <property type="match status" value="1"/>
</dbReference>
<dbReference type="GO" id="GO:0009451">
    <property type="term" value="P:RNA modification"/>
    <property type="evidence" value="ECO:0007669"/>
    <property type="project" value="InterPro"/>
</dbReference>
<dbReference type="FunFam" id="1.25.40.10:FF:000378">
    <property type="entry name" value="Pentatricopeptide repeat-containing protein mitochondrial"/>
    <property type="match status" value="1"/>
</dbReference>
<gene>
    <name evidence="6" type="ORF">Nepgr_007241</name>
</gene>
<organism evidence="6 7">
    <name type="scientific">Nepenthes gracilis</name>
    <name type="common">Slender pitcher plant</name>
    <dbReference type="NCBI Taxonomy" id="150966"/>
    <lineage>
        <taxon>Eukaryota</taxon>
        <taxon>Viridiplantae</taxon>
        <taxon>Streptophyta</taxon>
        <taxon>Embryophyta</taxon>
        <taxon>Tracheophyta</taxon>
        <taxon>Spermatophyta</taxon>
        <taxon>Magnoliopsida</taxon>
        <taxon>eudicotyledons</taxon>
        <taxon>Gunneridae</taxon>
        <taxon>Pentapetalae</taxon>
        <taxon>Caryophyllales</taxon>
        <taxon>Nepenthaceae</taxon>
        <taxon>Nepenthes</taxon>
    </lineage>
</organism>
<dbReference type="InterPro" id="IPR046848">
    <property type="entry name" value="E_motif"/>
</dbReference>
<evidence type="ECO:0000313" key="6">
    <source>
        <dbReference type="EMBL" id="GMH05401.1"/>
    </source>
</evidence>
<dbReference type="GO" id="GO:0003723">
    <property type="term" value="F:RNA binding"/>
    <property type="evidence" value="ECO:0007669"/>
    <property type="project" value="InterPro"/>
</dbReference>
<evidence type="ECO:0000259" key="5">
    <source>
        <dbReference type="Pfam" id="PF14432"/>
    </source>
</evidence>
<dbReference type="GO" id="GO:0008270">
    <property type="term" value="F:zinc ion binding"/>
    <property type="evidence" value="ECO:0007669"/>
    <property type="project" value="InterPro"/>
</dbReference>
<dbReference type="InterPro" id="IPR002885">
    <property type="entry name" value="PPR_rpt"/>
</dbReference>
<dbReference type="FunFam" id="1.25.40.10:FF:000227">
    <property type="entry name" value="Pentatricopeptide repeat-containing protein At3g13880"/>
    <property type="match status" value="1"/>
</dbReference>
<evidence type="ECO:0000256" key="4">
    <source>
        <dbReference type="PROSITE-ProRule" id="PRU00708"/>
    </source>
</evidence>
<feature type="repeat" description="PPR" evidence="4">
    <location>
        <begin position="318"/>
        <end position="352"/>
    </location>
</feature>
<keyword evidence="2" id="KW-0677">Repeat</keyword>
<dbReference type="InterPro" id="IPR032867">
    <property type="entry name" value="DYW_dom"/>
</dbReference>
<dbReference type="InterPro" id="IPR046960">
    <property type="entry name" value="PPR_At4g14850-like_plant"/>
</dbReference>
<evidence type="ECO:0000256" key="3">
    <source>
        <dbReference type="ARBA" id="ARBA00022946"/>
    </source>
</evidence>